<dbReference type="AlphaFoldDB" id="A0A5M9JCA0"/>
<proteinExistence type="predicted"/>
<evidence type="ECO:0000313" key="1">
    <source>
        <dbReference type="EMBL" id="KAA8565286.1"/>
    </source>
</evidence>
<gene>
    <name evidence="1" type="ORF">EYC84_011009</name>
</gene>
<dbReference type="Proteomes" id="UP000322873">
    <property type="component" value="Unassembled WGS sequence"/>
</dbReference>
<protein>
    <submittedName>
        <fullName evidence="1">Uncharacterized protein</fullName>
    </submittedName>
</protein>
<comment type="caution">
    <text evidence="1">The sequence shown here is derived from an EMBL/GenBank/DDBJ whole genome shotgun (WGS) entry which is preliminary data.</text>
</comment>
<name>A0A5M9JCA0_MONFR</name>
<accession>A0A5M9JCA0</accession>
<organism evidence="1 2">
    <name type="scientific">Monilinia fructicola</name>
    <name type="common">Brown rot fungus</name>
    <name type="synonym">Ciboria fructicola</name>
    <dbReference type="NCBI Taxonomy" id="38448"/>
    <lineage>
        <taxon>Eukaryota</taxon>
        <taxon>Fungi</taxon>
        <taxon>Dikarya</taxon>
        <taxon>Ascomycota</taxon>
        <taxon>Pezizomycotina</taxon>
        <taxon>Leotiomycetes</taxon>
        <taxon>Helotiales</taxon>
        <taxon>Sclerotiniaceae</taxon>
        <taxon>Monilinia</taxon>
    </lineage>
</organism>
<keyword evidence="2" id="KW-1185">Reference proteome</keyword>
<reference evidence="1 2" key="1">
    <citation type="submission" date="2019-06" db="EMBL/GenBank/DDBJ databases">
        <title>Genome Sequence of the Brown Rot Fungal Pathogen Monilinia fructicola.</title>
        <authorList>
            <person name="De Miccolis Angelini R.M."/>
            <person name="Landi L."/>
            <person name="Abate D."/>
            <person name="Pollastro S."/>
            <person name="Romanazzi G."/>
            <person name="Faretra F."/>
        </authorList>
    </citation>
    <scope>NUCLEOTIDE SEQUENCE [LARGE SCALE GENOMIC DNA]</scope>
    <source>
        <strain evidence="1 2">Mfrc123</strain>
    </source>
</reference>
<dbReference type="EMBL" id="VICG01000014">
    <property type="protein sequence ID" value="KAA8565286.1"/>
    <property type="molecule type" value="Genomic_DNA"/>
</dbReference>
<sequence length="70" mass="8159">MSCGVEWEDICGTKSGMEDCTSREKETRIMIISIFAIPMGRTTITLYRYIICTYIWETSASSKRKYEFIN</sequence>
<evidence type="ECO:0000313" key="2">
    <source>
        <dbReference type="Proteomes" id="UP000322873"/>
    </source>
</evidence>